<dbReference type="AlphaFoldDB" id="A0A813LSJ3"/>
<feature type="region of interest" description="Disordered" evidence="2">
    <location>
        <begin position="361"/>
        <end position="398"/>
    </location>
</feature>
<protein>
    <submittedName>
        <fullName evidence="3">Uncharacterized protein</fullName>
    </submittedName>
</protein>
<accession>A0A813LSJ3</accession>
<name>A0A813LSJ3_POLGL</name>
<feature type="coiled-coil region" evidence="1">
    <location>
        <begin position="124"/>
        <end position="151"/>
    </location>
</feature>
<evidence type="ECO:0000313" key="4">
    <source>
        <dbReference type="Proteomes" id="UP000626109"/>
    </source>
</evidence>
<organism evidence="3 4">
    <name type="scientific">Polarella glacialis</name>
    <name type="common">Dinoflagellate</name>
    <dbReference type="NCBI Taxonomy" id="89957"/>
    <lineage>
        <taxon>Eukaryota</taxon>
        <taxon>Sar</taxon>
        <taxon>Alveolata</taxon>
        <taxon>Dinophyceae</taxon>
        <taxon>Suessiales</taxon>
        <taxon>Suessiaceae</taxon>
        <taxon>Polarella</taxon>
    </lineage>
</organism>
<reference evidence="3" key="1">
    <citation type="submission" date="2021-02" db="EMBL/GenBank/DDBJ databases">
        <authorList>
            <person name="Dougan E. K."/>
            <person name="Rhodes N."/>
            <person name="Thang M."/>
            <person name="Chan C."/>
        </authorList>
    </citation>
    <scope>NUCLEOTIDE SEQUENCE</scope>
</reference>
<evidence type="ECO:0000256" key="2">
    <source>
        <dbReference type="SAM" id="MobiDB-lite"/>
    </source>
</evidence>
<sequence length="902" mass="104437">ARRERQEQAEELGALQEIRAKLARKDETISELRTQLRLCERQSRQTLRLQQCFSGDEAALRSALAAWRVLVCQSFLGVARQQHADKLAGSESLQRQRLGKLEAELRTHHADKLSGLESLQSRRFRELQAELEATRLRLEQAVSEVGQLQRRAEVEAARAKSALAATRAVGGSAGAAALSASKTRELKAAAFAAWAQEFERCTNHRGWQEKLRAAEAEVERRHCQALEEQQQQQQRQQQEQRQQQQEQLQQQQQQQQEQQQLQEQQQQEQQQQKQQLQKRQQQQQQQEHEQTIEKLRAELDEELQAAEERYLRLEREHVLRFQRHDEERDLRLQSAESERCRIERDWELRLQRLQEEGEARLRAAAEDGKKNERKSELKLQRHEEEAETRLRSAAEEGELRQKHLEEEWNVRLKGMVEDRRKLEHELDLRLQRHQEEADSRLESLEEEHQTATQAWALQRMRMHEEHSTEKHALGLQLIRLQDEHFRHSEQEKEERRQEKSHWDLQLARLHAELLSREEKQEQQRRSAEASRAHASRLLAAARSRALLSLAFSALSQERHCLQLERVWAVQLCAAKAQRDNARLLLEQASSKGLKAAIFGSWQHDTSEQRQEREWSLKVRHLQEDWECRRVGFEQHLGVQLRRATEQRHAQLNLAALARDACDAQGVCAALLSAWRQSLQQDKLERSRLQQSELQQRHLDEQRDWHQKLQATSRALASRTEAAGNLALFGNSHACQMEVLSAWRLACKVARVRALGRRTSAERTARLLVGGGSRGLGLVELPALCQVLAAWLLVAVSLRWARSVELAAGELEKMRWEARGDLHSWVHRTASTAAKGHGRAALARAFADWRRGLAEGRWQGHLTQSSQVVAQLRAREERLALHFAEALGSRQLAAALLAAWLSC</sequence>
<dbReference type="EMBL" id="CAJNNW010036969">
    <property type="protein sequence ID" value="CAE8738595.1"/>
    <property type="molecule type" value="Genomic_DNA"/>
</dbReference>
<comment type="caution">
    <text evidence="3">The sequence shown here is derived from an EMBL/GenBank/DDBJ whole genome shotgun (WGS) entry which is preliminary data.</text>
</comment>
<evidence type="ECO:0000313" key="3">
    <source>
        <dbReference type="EMBL" id="CAE8738595.1"/>
    </source>
</evidence>
<keyword evidence="1" id="KW-0175">Coiled coil</keyword>
<feature type="coiled-coil region" evidence="1">
    <location>
        <begin position="216"/>
        <end position="316"/>
    </location>
</feature>
<evidence type="ECO:0000256" key="1">
    <source>
        <dbReference type="SAM" id="Coils"/>
    </source>
</evidence>
<feature type="coiled-coil region" evidence="1">
    <location>
        <begin position="427"/>
        <end position="454"/>
    </location>
</feature>
<feature type="non-terminal residue" evidence="3">
    <location>
        <position position="1"/>
    </location>
</feature>
<dbReference type="Proteomes" id="UP000626109">
    <property type="component" value="Unassembled WGS sequence"/>
</dbReference>
<proteinExistence type="predicted"/>
<gene>
    <name evidence="3" type="ORF">PGLA2088_LOCUS49266</name>
</gene>
<feature type="coiled-coil region" evidence="1">
    <location>
        <begin position="5"/>
        <end position="42"/>
    </location>
</feature>
<feature type="non-terminal residue" evidence="3">
    <location>
        <position position="902"/>
    </location>
</feature>